<dbReference type="GO" id="GO:0005829">
    <property type="term" value="C:cytosol"/>
    <property type="evidence" value="ECO:0007669"/>
    <property type="project" value="TreeGrafter"/>
</dbReference>
<dbReference type="AlphaFoldDB" id="A0A410DQN0"/>
<keyword evidence="3" id="KW-1185">Reference proteome</keyword>
<dbReference type="PANTHER" id="PTHR30115:SF11">
    <property type="entry name" value="NITROGEN REGULATORY PROTEIN P-II HOMOLOG"/>
    <property type="match status" value="1"/>
</dbReference>
<dbReference type="InterPro" id="IPR015867">
    <property type="entry name" value="N-reg_PII/ATP_PRibTrfase_C"/>
</dbReference>
<evidence type="ECO:0000313" key="2">
    <source>
        <dbReference type="EMBL" id="QAA31404.1"/>
    </source>
</evidence>
<dbReference type="SUPFAM" id="SSF54913">
    <property type="entry name" value="GlnB-like"/>
    <property type="match status" value="1"/>
</dbReference>
<name>A0A410DQN0_9CLOT</name>
<sequence>MGKITKIEIITRQSKFEELKEALNAIGITGMTVTHVLGCGLQKGKTEVYRGSKFKIDLLPKVKVEIVVHTVPVQDVVDTAQKVLRTGQIGDGKIFISSIENVIRVRTGEQGGDAL</sequence>
<dbReference type="InterPro" id="IPR002187">
    <property type="entry name" value="N-reg_PII"/>
</dbReference>
<dbReference type="Gene3D" id="3.30.70.120">
    <property type="match status" value="1"/>
</dbReference>
<evidence type="ECO:0000313" key="3">
    <source>
        <dbReference type="Proteomes" id="UP000286268"/>
    </source>
</evidence>
<dbReference type="SMART" id="SM00938">
    <property type="entry name" value="P-II"/>
    <property type="match status" value="1"/>
</dbReference>
<dbReference type="PROSITE" id="PS51343">
    <property type="entry name" value="PII_GLNB_DOM"/>
    <property type="match status" value="1"/>
</dbReference>
<dbReference type="KEGG" id="cmah:C1I91_06975"/>
<dbReference type="InterPro" id="IPR017918">
    <property type="entry name" value="N-reg_PII_CS"/>
</dbReference>
<dbReference type="PRINTS" id="PR00340">
    <property type="entry name" value="PIIGLNB"/>
</dbReference>
<dbReference type="Proteomes" id="UP000286268">
    <property type="component" value="Chromosome"/>
</dbReference>
<reference evidence="2 3" key="1">
    <citation type="submission" date="2018-01" db="EMBL/GenBank/DDBJ databases">
        <title>Genome Sequencing and Assembly of Anaerobacter polyendosporus strain CT4.</title>
        <authorList>
            <person name="Tachaapaikoon C."/>
            <person name="Sutheeworapong S."/>
            <person name="Jenjaroenpun P."/>
            <person name="Wongsurawat T."/>
            <person name="Nookeaw I."/>
            <person name="Cheawchanlertfa P."/>
            <person name="Kosugi A."/>
            <person name="Cheevadhanarak S."/>
            <person name="Ratanakhanokchai K."/>
        </authorList>
    </citation>
    <scope>NUCLEOTIDE SEQUENCE [LARGE SCALE GENOMIC DNA]</scope>
    <source>
        <strain evidence="2 3">CT4</strain>
    </source>
</reference>
<gene>
    <name evidence="2" type="ORF">C1I91_06975</name>
</gene>
<dbReference type="InterPro" id="IPR011322">
    <property type="entry name" value="N-reg_PII-like_a/b"/>
</dbReference>
<dbReference type="EMBL" id="CP025746">
    <property type="protein sequence ID" value="QAA31404.1"/>
    <property type="molecule type" value="Genomic_DNA"/>
</dbReference>
<evidence type="ECO:0000256" key="1">
    <source>
        <dbReference type="RuleBase" id="RU003936"/>
    </source>
</evidence>
<dbReference type="PANTHER" id="PTHR30115">
    <property type="entry name" value="NITROGEN REGULATORY PROTEIN P-II"/>
    <property type="match status" value="1"/>
</dbReference>
<proteinExistence type="inferred from homology"/>
<organism evidence="2 3">
    <name type="scientific">Clostridium manihotivorum</name>
    <dbReference type="NCBI Taxonomy" id="2320868"/>
    <lineage>
        <taxon>Bacteria</taxon>
        <taxon>Bacillati</taxon>
        <taxon>Bacillota</taxon>
        <taxon>Clostridia</taxon>
        <taxon>Eubacteriales</taxon>
        <taxon>Clostridiaceae</taxon>
        <taxon>Clostridium</taxon>
    </lineage>
</organism>
<comment type="similarity">
    <text evidence="1">Belongs to the P(II) protein family.</text>
</comment>
<dbReference type="PROSITE" id="PS00638">
    <property type="entry name" value="PII_GLNB_CTER"/>
    <property type="match status" value="1"/>
</dbReference>
<dbReference type="RefSeq" id="WP_128212217.1">
    <property type="nucleotide sequence ID" value="NZ_CP025746.1"/>
</dbReference>
<dbReference type="GO" id="GO:0005524">
    <property type="term" value="F:ATP binding"/>
    <property type="evidence" value="ECO:0007669"/>
    <property type="project" value="TreeGrafter"/>
</dbReference>
<dbReference type="GO" id="GO:0006808">
    <property type="term" value="P:regulation of nitrogen utilization"/>
    <property type="evidence" value="ECO:0007669"/>
    <property type="project" value="InterPro"/>
</dbReference>
<accession>A0A410DQN0</accession>
<dbReference type="Pfam" id="PF00543">
    <property type="entry name" value="P-II"/>
    <property type="match status" value="1"/>
</dbReference>
<protein>
    <submittedName>
        <fullName evidence="2">P-II family nitrogen regulator</fullName>
    </submittedName>
</protein>
<dbReference type="OrthoDB" id="9802729at2"/>
<dbReference type="GO" id="GO:0030234">
    <property type="term" value="F:enzyme regulator activity"/>
    <property type="evidence" value="ECO:0007669"/>
    <property type="project" value="InterPro"/>
</dbReference>